<feature type="compositionally biased region" description="Basic and acidic residues" evidence="10">
    <location>
        <begin position="1"/>
        <end position="12"/>
    </location>
</feature>
<keyword evidence="14" id="KW-1185">Reference proteome</keyword>
<accession>A0A9P9I9R9</accession>
<dbReference type="OrthoDB" id="10009520at2759"/>
<dbReference type="Pfam" id="PF01485">
    <property type="entry name" value="IBR"/>
    <property type="match status" value="1"/>
</dbReference>
<evidence type="ECO:0000256" key="2">
    <source>
        <dbReference type="ARBA" id="ARBA00012251"/>
    </source>
</evidence>
<keyword evidence="5" id="KW-0677">Repeat</keyword>
<feature type="compositionally biased region" description="Low complexity" evidence="10">
    <location>
        <begin position="13"/>
        <end position="24"/>
    </location>
</feature>
<dbReference type="InterPro" id="IPR044066">
    <property type="entry name" value="TRIAD_supradom"/>
</dbReference>
<name>A0A9P9I9R9_9HYPO</name>
<dbReference type="PANTHER" id="PTHR11685">
    <property type="entry name" value="RBR FAMILY RING FINGER AND IBR DOMAIN-CONTAINING"/>
    <property type="match status" value="1"/>
</dbReference>
<feature type="domain" description="RING-type" evidence="11">
    <location>
        <begin position="34"/>
        <end position="78"/>
    </location>
</feature>
<dbReference type="Pfam" id="PF22191">
    <property type="entry name" value="IBR_1"/>
    <property type="match status" value="1"/>
</dbReference>
<dbReference type="InterPro" id="IPR017907">
    <property type="entry name" value="Znf_RING_CS"/>
</dbReference>
<reference evidence="13" key="1">
    <citation type="journal article" date="2021" name="Nat. Commun.">
        <title>Genetic determinants of endophytism in the Arabidopsis root mycobiome.</title>
        <authorList>
            <person name="Mesny F."/>
            <person name="Miyauchi S."/>
            <person name="Thiergart T."/>
            <person name="Pickel B."/>
            <person name="Atanasova L."/>
            <person name="Karlsson M."/>
            <person name="Huettel B."/>
            <person name="Barry K.W."/>
            <person name="Haridas S."/>
            <person name="Chen C."/>
            <person name="Bauer D."/>
            <person name="Andreopoulos W."/>
            <person name="Pangilinan J."/>
            <person name="LaButti K."/>
            <person name="Riley R."/>
            <person name="Lipzen A."/>
            <person name="Clum A."/>
            <person name="Drula E."/>
            <person name="Henrissat B."/>
            <person name="Kohler A."/>
            <person name="Grigoriev I.V."/>
            <person name="Martin F.M."/>
            <person name="Hacquard S."/>
        </authorList>
    </citation>
    <scope>NUCLEOTIDE SEQUENCE</scope>
    <source>
        <strain evidence="13">MPI-CAGE-AT-0021</strain>
    </source>
</reference>
<dbReference type="GO" id="GO:0016567">
    <property type="term" value="P:protein ubiquitination"/>
    <property type="evidence" value="ECO:0007669"/>
    <property type="project" value="InterPro"/>
</dbReference>
<proteinExistence type="predicted"/>
<comment type="caution">
    <text evidence="13">The sequence shown here is derived from an EMBL/GenBank/DDBJ whole genome shotgun (WGS) entry which is preliminary data.</text>
</comment>
<dbReference type="Proteomes" id="UP000717696">
    <property type="component" value="Unassembled WGS sequence"/>
</dbReference>
<dbReference type="InterPro" id="IPR002867">
    <property type="entry name" value="IBR_dom"/>
</dbReference>
<evidence type="ECO:0000313" key="14">
    <source>
        <dbReference type="Proteomes" id="UP000717696"/>
    </source>
</evidence>
<dbReference type="CDD" id="cd22584">
    <property type="entry name" value="Rcat_RBR_unk"/>
    <property type="match status" value="1"/>
</dbReference>
<dbReference type="PROSITE" id="PS51873">
    <property type="entry name" value="TRIAD"/>
    <property type="match status" value="1"/>
</dbReference>
<dbReference type="InterPro" id="IPR001841">
    <property type="entry name" value="Znf_RING"/>
</dbReference>
<feature type="domain" description="RING-type" evidence="12">
    <location>
        <begin position="30"/>
        <end position="218"/>
    </location>
</feature>
<evidence type="ECO:0000256" key="7">
    <source>
        <dbReference type="ARBA" id="ARBA00022786"/>
    </source>
</evidence>
<organism evidence="13 14">
    <name type="scientific">Dactylonectria estremocensis</name>
    <dbReference type="NCBI Taxonomy" id="1079267"/>
    <lineage>
        <taxon>Eukaryota</taxon>
        <taxon>Fungi</taxon>
        <taxon>Dikarya</taxon>
        <taxon>Ascomycota</taxon>
        <taxon>Pezizomycotina</taxon>
        <taxon>Sordariomycetes</taxon>
        <taxon>Hypocreomycetidae</taxon>
        <taxon>Hypocreales</taxon>
        <taxon>Nectriaceae</taxon>
        <taxon>Dactylonectria</taxon>
    </lineage>
</organism>
<evidence type="ECO:0000256" key="4">
    <source>
        <dbReference type="ARBA" id="ARBA00022723"/>
    </source>
</evidence>
<dbReference type="PROSITE" id="PS50089">
    <property type="entry name" value="ZF_RING_2"/>
    <property type="match status" value="1"/>
</dbReference>
<comment type="catalytic activity">
    <reaction evidence="1">
        <text>[E2 ubiquitin-conjugating enzyme]-S-ubiquitinyl-L-cysteine + [acceptor protein]-L-lysine = [E2 ubiquitin-conjugating enzyme]-L-cysteine + [acceptor protein]-N(6)-ubiquitinyl-L-lysine.</text>
        <dbReference type="EC" id="2.3.2.31"/>
    </reaction>
</comment>
<evidence type="ECO:0000313" key="13">
    <source>
        <dbReference type="EMBL" id="KAH7111740.1"/>
    </source>
</evidence>
<dbReference type="SUPFAM" id="SSF57850">
    <property type="entry name" value="RING/U-box"/>
    <property type="match status" value="2"/>
</dbReference>
<keyword evidence="6 9" id="KW-0863">Zinc-finger</keyword>
<gene>
    <name evidence="13" type="ORF">B0J13DRAFT_461744</name>
</gene>
<evidence type="ECO:0000256" key="9">
    <source>
        <dbReference type="PROSITE-ProRule" id="PRU00175"/>
    </source>
</evidence>
<evidence type="ECO:0000256" key="5">
    <source>
        <dbReference type="ARBA" id="ARBA00022737"/>
    </source>
</evidence>
<evidence type="ECO:0000256" key="1">
    <source>
        <dbReference type="ARBA" id="ARBA00001798"/>
    </source>
</evidence>
<dbReference type="InterPro" id="IPR031127">
    <property type="entry name" value="E3_UB_ligase_RBR"/>
</dbReference>
<evidence type="ECO:0000256" key="6">
    <source>
        <dbReference type="ARBA" id="ARBA00022771"/>
    </source>
</evidence>
<dbReference type="GO" id="GO:0008270">
    <property type="term" value="F:zinc ion binding"/>
    <property type="evidence" value="ECO:0007669"/>
    <property type="project" value="UniProtKB-KW"/>
</dbReference>
<sequence length="306" mass="34206">MSKNDNDPEPARTESSTSAASYHTTSEHEDHRECVICENPHSPDGVVNSPCSHDYCHSCLVDLVKAAIRDESLFPPPCCGKPVPVDANSSLLPHQILKDFVAKKLEYGTKDRTYCHRPACSAFIPPDAIANAVATCVECKHKTCVTCKTVAHGGDCPKDAATQQLLRVAKDEGWQQCPSCKRMVELDRGCFHITCICRAQFCYLCAKPWKTCPCRQWDESGLLARAEVIVGCRPGGGQLTPAQRQEAIRRARDAIRRRQNCPHADREWRHGGGTCDHCGDEMHTFLFLCHDCDFQACRRCHRNRLQ</sequence>
<evidence type="ECO:0000256" key="10">
    <source>
        <dbReference type="SAM" id="MobiDB-lite"/>
    </source>
</evidence>
<keyword evidence="3" id="KW-0808">Transferase</keyword>
<dbReference type="PROSITE" id="PS00518">
    <property type="entry name" value="ZF_RING_1"/>
    <property type="match status" value="1"/>
</dbReference>
<keyword evidence="4" id="KW-0479">Metal-binding</keyword>
<dbReference type="AlphaFoldDB" id="A0A9P9I9R9"/>
<keyword evidence="7" id="KW-0833">Ubl conjugation pathway</keyword>
<dbReference type="GO" id="GO:0061630">
    <property type="term" value="F:ubiquitin protein ligase activity"/>
    <property type="evidence" value="ECO:0007669"/>
    <property type="project" value="UniProtKB-EC"/>
</dbReference>
<evidence type="ECO:0000259" key="11">
    <source>
        <dbReference type="PROSITE" id="PS50089"/>
    </source>
</evidence>
<feature type="region of interest" description="Disordered" evidence="10">
    <location>
        <begin position="1"/>
        <end position="24"/>
    </location>
</feature>
<dbReference type="InterPro" id="IPR013083">
    <property type="entry name" value="Znf_RING/FYVE/PHD"/>
</dbReference>
<dbReference type="Gene3D" id="1.20.120.1750">
    <property type="match status" value="1"/>
</dbReference>
<evidence type="ECO:0000256" key="8">
    <source>
        <dbReference type="ARBA" id="ARBA00022833"/>
    </source>
</evidence>
<dbReference type="EMBL" id="JAGMUU010000054">
    <property type="protein sequence ID" value="KAH7111740.1"/>
    <property type="molecule type" value="Genomic_DNA"/>
</dbReference>
<evidence type="ECO:0000256" key="3">
    <source>
        <dbReference type="ARBA" id="ARBA00022679"/>
    </source>
</evidence>
<keyword evidence="8" id="KW-0862">Zinc</keyword>
<dbReference type="Gene3D" id="3.30.40.10">
    <property type="entry name" value="Zinc/RING finger domain, C3HC4 (zinc finger)"/>
    <property type="match status" value="1"/>
</dbReference>
<evidence type="ECO:0000259" key="12">
    <source>
        <dbReference type="PROSITE" id="PS51873"/>
    </source>
</evidence>
<protein>
    <recommendedName>
        <fullName evidence="2">RBR-type E3 ubiquitin transferase</fullName>
        <ecNumber evidence="2">2.3.2.31</ecNumber>
    </recommendedName>
</protein>
<dbReference type="EC" id="2.3.2.31" evidence="2"/>